<dbReference type="Proteomes" id="UP001159363">
    <property type="component" value="Chromosome 12"/>
</dbReference>
<feature type="region of interest" description="Disordered" evidence="1">
    <location>
        <begin position="148"/>
        <end position="199"/>
    </location>
</feature>
<feature type="compositionally biased region" description="Basic and acidic residues" evidence="1">
    <location>
        <begin position="181"/>
        <end position="193"/>
    </location>
</feature>
<gene>
    <name evidence="2" type="ORF">PR048_029469</name>
</gene>
<evidence type="ECO:0000313" key="2">
    <source>
        <dbReference type="EMBL" id="KAJ8870447.1"/>
    </source>
</evidence>
<comment type="caution">
    <text evidence="2">The sequence shown here is derived from an EMBL/GenBank/DDBJ whole genome shotgun (WGS) entry which is preliminary data.</text>
</comment>
<dbReference type="InterPro" id="IPR012337">
    <property type="entry name" value="RNaseH-like_sf"/>
</dbReference>
<evidence type="ECO:0000256" key="1">
    <source>
        <dbReference type="SAM" id="MobiDB-lite"/>
    </source>
</evidence>
<evidence type="ECO:0000313" key="3">
    <source>
        <dbReference type="Proteomes" id="UP001159363"/>
    </source>
</evidence>
<name>A0ABQ9GFU9_9NEOP</name>
<proteinExistence type="predicted"/>
<protein>
    <submittedName>
        <fullName evidence="2">Uncharacterized protein</fullName>
    </submittedName>
</protein>
<dbReference type="Gene3D" id="3.30.420.10">
    <property type="entry name" value="Ribonuclease H-like superfamily/Ribonuclease H"/>
    <property type="match status" value="1"/>
</dbReference>
<sequence length="199" mass="21994">MPVINMRDSTVGVVLEQDFFPRTVTYHPRANPTERKNQEVKVQLRIYLQGDQMEWKGHLPNSLYCTRRRRNEAMVKTPAELVMGRNLTLPREWRVTGGIAEPKHDMHNASTRRSQDGPGQTQGGLGHCEGGTIYPDDTPPWGMPFRGFSHSPTPNDAKGNALLGLHSRDGLGSPEIAVPGRADRGRGAGHRDNPGGGRT</sequence>
<accession>A0ABQ9GFU9</accession>
<keyword evidence="3" id="KW-1185">Reference proteome</keyword>
<dbReference type="SUPFAM" id="SSF53098">
    <property type="entry name" value="Ribonuclease H-like"/>
    <property type="match status" value="1"/>
</dbReference>
<dbReference type="EMBL" id="JARBHB010000013">
    <property type="protein sequence ID" value="KAJ8870447.1"/>
    <property type="molecule type" value="Genomic_DNA"/>
</dbReference>
<dbReference type="InterPro" id="IPR036397">
    <property type="entry name" value="RNaseH_sf"/>
</dbReference>
<organism evidence="2 3">
    <name type="scientific">Dryococelus australis</name>
    <dbReference type="NCBI Taxonomy" id="614101"/>
    <lineage>
        <taxon>Eukaryota</taxon>
        <taxon>Metazoa</taxon>
        <taxon>Ecdysozoa</taxon>
        <taxon>Arthropoda</taxon>
        <taxon>Hexapoda</taxon>
        <taxon>Insecta</taxon>
        <taxon>Pterygota</taxon>
        <taxon>Neoptera</taxon>
        <taxon>Polyneoptera</taxon>
        <taxon>Phasmatodea</taxon>
        <taxon>Verophasmatodea</taxon>
        <taxon>Anareolatae</taxon>
        <taxon>Phasmatidae</taxon>
        <taxon>Eurycanthinae</taxon>
        <taxon>Dryococelus</taxon>
    </lineage>
</organism>
<feature type="compositionally biased region" description="Gly residues" evidence="1">
    <location>
        <begin position="120"/>
        <end position="129"/>
    </location>
</feature>
<feature type="region of interest" description="Disordered" evidence="1">
    <location>
        <begin position="102"/>
        <end position="130"/>
    </location>
</feature>
<reference evidence="2 3" key="1">
    <citation type="submission" date="2023-02" db="EMBL/GenBank/DDBJ databases">
        <title>LHISI_Scaffold_Assembly.</title>
        <authorList>
            <person name="Stuart O.P."/>
            <person name="Cleave R."/>
            <person name="Magrath M.J.L."/>
            <person name="Mikheyev A.S."/>
        </authorList>
    </citation>
    <scope>NUCLEOTIDE SEQUENCE [LARGE SCALE GENOMIC DNA]</scope>
    <source>
        <strain evidence="2">Daus_M_001</strain>
        <tissue evidence="2">Leg muscle</tissue>
    </source>
</reference>